<dbReference type="InterPro" id="IPR000819">
    <property type="entry name" value="Peptidase_M17_C"/>
</dbReference>
<evidence type="ECO:0000259" key="7">
    <source>
        <dbReference type="PROSITE" id="PS00631"/>
    </source>
</evidence>
<dbReference type="InterPro" id="IPR023042">
    <property type="entry name" value="Peptidase_M17_leu_NH2_pept"/>
</dbReference>
<comment type="catalytic activity">
    <reaction evidence="1">
        <text>Release of an N-terminal amino acid, Xaa-|-Yaa-, in which Xaa is preferably Leu, but may be other amino acids including Pro although not Arg or Lys, and Yaa may be Pro. Amino acid amides and methyl esters are also readily hydrolyzed, but rates on arylamides are exceedingly low.</text>
        <dbReference type="EC" id="3.4.11.1"/>
    </reaction>
</comment>
<dbReference type="PROSITE" id="PS00631">
    <property type="entry name" value="CYTOSOL_AP"/>
    <property type="match status" value="1"/>
</dbReference>
<evidence type="ECO:0000313" key="8">
    <source>
        <dbReference type="EMBL" id="VAX20879.1"/>
    </source>
</evidence>
<dbReference type="GO" id="GO:0070006">
    <property type="term" value="F:metalloaminopeptidase activity"/>
    <property type="evidence" value="ECO:0007669"/>
    <property type="project" value="InterPro"/>
</dbReference>
<gene>
    <name evidence="8" type="ORF">MNBD_NITROSPINAE04-303</name>
</gene>
<sequence>MKFPVKTRAVDNFKTDGIAICIFENELLKEPVASINRSLKGHLKRAMKAQDFTGKEGQVLSIDTLGLHKAGMIVALGLGKEKHLTTEKIRRAAASCASVMLKAGVANFAVDMAFQSLNKITPAILAQVVVEGICLTSYSFDGLKSEKEKKKIDSVTLLSGKKGDEAKIKNGAKKGAILAESACFARDLINLPGNVVTPSYMAEQAKKIAAKHHLKCSVLGPGAINRLKMGGLAGVARGSKEPARFIILEWMKGPRSQKPIVIVGKGLTFDTGGISLKPSGDMHEMKSDMSGGAAVLGALQAAAMLKLKVNLVGLVPATENMPGGQATKPGDVLTAMSGVTMEILNTDAEGRLILADGLAYAGRYKPDCVIDIATLTGACMVALGSHASGLFSNNEKLLNQILQSGEETGERLWPMPVWQEHEDDLKSDVADLKNIGPRGGGASTAAAFLKKHVKGKWAHIDIAGTAYSNKASRYIKKGGVGLGVRLMIDFIEKRAKL</sequence>
<reference evidence="8" key="1">
    <citation type="submission" date="2018-06" db="EMBL/GenBank/DDBJ databases">
        <authorList>
            <person name="Zhirakovskaya E."/>
        </authorList>
    </citation>
    <scope>NUCLEOTIDE SEQUENCE</scope>
</reference>
<dbReference type="InterPro" id="IPR043472">
    <property type="entry name" value="Macro_dom-like"/>
</dbReference>
<dbReference type="Gene3D" id="3.40.630.10">
    <property type="entry name" value="Zn peptidases"/>
    <property type="match status" value="1"/>
</dbReference>
<dbReference type="SUPFAM" id="SSF53187">
    <property type="entry name" value="Zn-dependent exopeptidases"/>
    <property type="match status" value="1"/>
</dbReference>
<dbReference type="PRINTS" id="PR00481">
    <property type="entry name" value="LAMNOPPTDASE"/>
</dbReference>
<dbReference type="CDD" id="cd00433">
    <property type="entry name" value="Peptidase_M17"/>
    <property type="match status" value="1"/>
</dbReference>
<name>A0A3B1BSH1_9ZZZZ</name>
<dbReference type="AlphaFoldDB" id="A0A3B1BSH1"/>
<keyword evidence="6 8" id="KW-0378">Hydrolase</keyword>
<proteinExistence type="inferred from homology"/>
<dbReference type="EC" id="3.4.11.1" evidence="3"/>
<keyword evidence="4 8" id="KW-0031">Aminopeptidase</keyword>
<dbReference type="InterPro" id="IPR008283">
    <property type="entry name" value="Peptidase_M17_N"/>
</dbReference>
<dbReference type="GO" id="GO:0005737">
    <property type="term" value="C:cytoplasm"/>
    <property type="evidence" value="ECO:0007669"/>
    <property type="project" value="InterPro"/>
</dbReference>
<evidence type="ECO:0000256" key="4">
    <source>
        <dbReference type="ARBA" id="ARBA00022438"/>
    </source>
</evidence>
<dbReference type="PANTHER" id="PTHR11963:SF23">
    <property type="entry name" value="CYTOSOL AMINOPEPTIDASE"/>
    <property type="match status" value="1"/>
</dbReference>
<evidence type="ECO:0000256" key="2">
    <source>
        <dbReference type="ARBA" id="ARBA00009528"/>
    </source>
</evidence>
<dbReference type="SUPFAM" id="SSF52949">
    <property type="entry name" value="Macro domain-like"/>
    <property type="match status" value="1"/>
</dbReference>
<dbReference type="EMBL" id="UOGA01000190">
    <property type="protein sequence ID" value="VAX20879.1"/>
    <property type="molecule type" value="Genomic_DNA"/>
</dbReference>
<feature type="domain" description="Cytosol aminopeptidase" evidence="7">
    <location>
        <begin position="345"/>
        <end position="352"/>
    </location>
</feature>
<keyword evidence="5" id="KW-0645">Protease</keyword>
<dbReference type="HAMAP" id="MF_00181">
    <property type="entry name" value="Cytosol_peptidase_M17"/>
    <property type="match status" value="1"/>
</dbReference>
<dbReference type="InterPro" id="IPR011356">
    <property type="entry name" value="Leucine_aapep/pepB"/>
</dbReference>
<dbReference type="GO" id="GO:0006508">
    <property type="term" value="P:proteolysis"/>
    <property type="evidence" value="ECO:0007669"/>
    <property type="project" value="UniProtKB-KW"/>
</dbReference>
<dbReference type="Pfam" id="PF02789">
    <property type="entry name" value="Peptidase_M17_N"/>
    <property type="match status" value="1"/>
</dbReference>
<protein>
    <recommendedName>
        <fullName evidence="3">leucyl aminopeptidase</fullName>
        <ecNumber evidence="3">3.4.11.1</ecNumber>
    </recommendedName>
</protein>
<dbReference type="NCBIfam" id="NF002074">
    <property type="entry name" value="PRK00913.1-4"/>
    <property type="match status" value="1"/>
</dbReference>
<evidence type="ECO:0000256" key="5">
    <source>
        <dbReference type="ARBA" id="ARBA00022670"/>
    </source>
</evidence>
<dbReference type="Pfam" id="PF00883">
    <property type="entry name" value="Peptidase_M17"/>
    <property type="match status" value="1"/>
</dbReference>
<dbReference type="PANTHER" id="PTHR11963">
    <property type="entry name" value="LEUCINE AMINOPEPTIDASE-RELATED"/>
    <property type="match status" value="1"/>
</dbReference>
<dbReference type="NCBIfam" id="NF002073">
    <property type="entry name" value="PRK00913.1-2"/>
    <property type="match status" value="1"/>
</dbReference>
<accession>A0A3B1BSH1</accession>
<comment type="similarity">
    <text evidence="2">Belongs to the peptidase M17 family.</text>
</comment>
<dbReference type="NCBIfam" id="NF002083">
    <property type="entry name" value="PRK00913.3-5"/>
    <property type="match status" value="1"/>
</dbReference>
<evidence type="ECO:0000256" key="6">
    <source>
        <dbReference type="ARBA" id="ARBA00022801"/>
    </source>
</evidence>
<dbReference type="GO" id="GO:0030145">
    <property type="term" value="F:manganese ion binding"/>
    <property type="evidence" value="ECO:0007669"/>
    <property type="project" value="InterPro"/>
</dbReference>
<evidence type="ECO:0000256" key="1">
    <source>
        <dbReference type="ARBA" id="ARBA00000135"/>
    </source>
</evidence>
<organism evidence="8">
    <name type="scientific">hydrothermal vent metagenome</name>
    <dbReference type="NCBI Taxonomy" id="652676"/>
    <lineage>
        <taxon>unclassified sequences</taxon>
        <taxon>metagenomes</taxon>
        <taxon>ecological metagenomes</taxon>
    </lineage>
</organism>
<evidence type="ECO:0000256" key="3">
    <source>
        <dbReference type="ARBA" id="ARBA00012565"/>
    </source>
</evidence>
<dbReference type="Gene3D" id="3.40.220.10">
    <property type="entry name" value="Leucine Aminopeptidase, subunit E, domain 1"/>
    <property type="match status" value="1"/>
</dbReference>